<gene>
    <name evidence="3" type="ORF">ACFFGV_11260</name>
</gene>
<dbReference type="InterPro" id="IPR021136">
    <property type="entry name" value="Flagellar_hook_control-like_C"/>
</dbReference>
<dbReference type="Gene3D" id="3.30.750.140">
    <property type="match status" value="1"/>
</dbReference>
<reference evidence="3 4" key="1">
    <citation type="submission" date="2024-09" db="EMBL/GenBank/DDBJ databases">
        <authorList>
            <person name="Sun Q."/>
            <person name="Mori K."/>
        </authorList>
    </citation>
    <scope>NUCLEOTIDE SEQUENCE [LARGE SCALE GENOMIC DNA]</scope>
    <source>
        <strain evidence="3 4">NCAIM B.02529</strain>
    </source>
</reference>
<dbReference type="EMBL" id="JBHLTP010000009">
    <property type="protein sequence ID" value="MFC0524141.1"/>
    <property type="molecule type" value="Genomic_DNA"/>
</dbReference>
<dbReference type="InterPro" id="IPR038610">
    <property type="entry name" value="FliK-like_C_sf"/>
</dbReference>
<name>A0ABV6LP05_9BACI</name>
<comment type="caution">
    <text evidence="3">The sequence shown here is derived from an EMBL/GenBank/DDBJ whole genome shotgun (WGS) entry which is preliminary data.</text>
</comment>
<organism evidence="3 4">
    <name type="scientific">Pontibacillus salicampi</name>
    <dbReference type="NCBI Taxonomy" id="1449801"/>
    <lineage>
        <taxon>Bacteria</taxon>
        <taxon>Bacillati</taxon>
        <taxon>Bacillota</taxon>
        <taxon>Bacilli</taxon>
        <taxon>Bacillales</taxon>
        <taxon>Bacillaceae</taxon>
        <taxon>Pontibacillus</taxon>
    </lineage>
</organism>
<feature type="compositionally biased region" description="Polar residues" evidence="1">
    <location>
        <begin position="450"/>
        <end position="467"/>
    </location>
</feature>
<dbReference type="Pfam" id="PF02120">
    <property type="entry name" value="Flg_hook"/>
    <property type="match status" value="1"/>
</dbReference>
<accession>A0ABV6LP05</accession>
<evidence type="ECO:0000259" key="2">
    <source>
        <dbReference type="Pfam" id="PF02120"/>
    </source>
</evidence>
<sequence length="511" mass="57061">MSSSIQALFQTISSSQMRSGVGSQPYQQGSNDKLSFGDVVASIRKGADTDKELSMKQTKQEVKQLLHSLSDEDLSIDEGMFEELKASPMWAKLTSHQQEAIEDLLSQSSTIVEIAAQLPLSEQGNAHLAILQQWTKEHKSPAQAKAAEALKPMLKTIAAHLLHQSLHNSTNTSTNITSRLQNLERSQLAVSLRNTQLHQDVKPLSVEKSEMSPKIEELAKNIAVKLQEMLHKNGTSPQTSKTAQQLMDLGRQWMQAQQTGDSTLGKQALENTHLSSKQIIAWDKAVSILHNRSSLNQGAPYSANAQVTPKDFSNWVRGAWQRLEVQNTSSNKDTSIENIIQRSVGGSDAMPMSRQEQLFIKLNSSQATPSNQQSLIEQFQKIISQSRFSISNAGSQLSIKLNPGNLGDMMVRMTQQNGEMMVKILVTSQAAKEMLESNMQQLRHMFSPSQVQIERQEQTATHQSSVPFSKEEKQQQEGQQSSRESYLDWLSEQEEEEDSVPFHELLQNEKA</sequence>
<dbReference type="CDD" id="cd17470">
    <property type="entry name" value="T3SS_Flik_C"/>
    <property type="match status" value="1"/>
</dbReference>
<evidence type="ECO:0000313" key="4">
    <source>
        <dbReference type="Proteomes" id="UP001589836"/>
    </source>
</evidence>
<keyword evidence="4" id="KW-1185">Reference proteome</keyword>
<keyword evidence="3" id="KW-0966">Cell projection</keyword>
<dbReference type="Proteomes" id="UP001589836">
    <property type="component" value="Unassembled WGS sequence"/>
</dbReference>
<keyword evidence="3" id="KW-0969">Cilium</keyword>
<protein>
    <submittedName>
        <fullName evidence="3">Flagellar hook-length control protein FliK</fullName>
    </submittedName>
</protein>
<evidence type="ECO:0000256" key="1">
    <source>
        <dbReference type="SAM" id="MobiDB-lite"/>
    </source>
</evidence>
<feature type="domain" description="Flagellar hook-length control protein-like C-terminal" evidence="2">
    <location>
        <begin position="389"/>
        <end position="455"/>
    </location>
</feature>
<dbReference type="RefSeq" id="WP_377347792.1">
    <property type="nucleotide sequence ID" value="NZ_JBHLTP010000009.1"/>
</dbReference>
<proteinExistence type="predicted"/>
<feature type="region of interest" description="Disordered" evidence="1">
    <location>
        <begin position="450"/>
        <end position="511"/>
    </location>
</feature>
<evidence type="ECO:0000313" key="3">
    <source>
        <dbReference type="EMBL" id="MFC0524141.1"/>
    </source>
</evidence>
<keyword evidence="3" id="KW-0282">Flagellum</keyword>